<dbReference type="Proteomes" id="UP000688947">
    <property type="component" value="Unassembled WGS sequence"/>
</dbReference>
<dbReference type="EMBL" id="JAENGZ010000640">
    <property type="protein sequence ID" value="KAG6955904.1"/>
    <property type="molecule type" value="Genomic_DNA"/>
</dbReference>
<name>A0A8T1U9U1_9STRA</name>
<evidence type="ECO:0000313" key="2">
    <source>
        <dbReference type="Proteomes" id="UP000688947"/>
    </source>
</evidence>
<proteinExistence type="predicted"/>
<gene>
    <name evidence="1" type="ORF">JG687_00010908</name>
</gene>
<protein>
    <submittedName>
        <fullName evidence="1">Uncharacterized protein</fullName>
    </submittedName>
</protein>
<dbReference type="AlphaFoldDB" id="A0A8T1U9U1"/>
<organism evidence="1 2">
    <name type="scientific">Phytophthora cactorum</name>
    <dbReference type="NCBI Taxonomy" id="29920"/>
    <lineage>
        <taxon>Eukaryota</taxon>
        <taxon>Sar</taxon>
        <taxon>Stramenopiles</taxon>
        <taxon>Oomycota</taxon>
        <taxon>Peronosporomycetes</taxon>
        <taxon>Peronosporales</taxon>
        <taxon>Peronosporaceae</taxon>
        <taxon>Phytophthora</taxon>
    </lineage>
</organism>
<comment type="caution">
    <text evidence="1">The sequence shown here is derived from an EMBL/GenBank/DDBJ whole genome shotgun (WGS) entry which is preliminary data.</text>
</comment>
<reference evidence="1" key="1">
    <citation type="submission" date="2021-01" db="EMBL/GenBank/DDBJ databases">
        <title>Phytophthora aleatoria, a newly-described species from Pinus radiata is distinct from Phytophthora cactorum isolates based on comparative genomics.</title>
        <authorList>
            <person name="Mcdougal R."/>
            <person name="Panda P."/>
            <person name="Williams N."/>
            <person name="Studholme D.J."/>
        </authorList>
    </citation>
    <scope>NUCLEOTIDE SEQUENCE</scope>
    <source>
        <strain evidence="1">NZFS 3830</strain>
    </source>
</reference>
<accession>A0A8T1U9U1</accession>
<sequence>MSQHRCPLLSLNSAEMTPTWHPTKRVASTAGRTPTSTSIHPWQQYLLRAQMVNCFVVTCRLHRSTFTAVRCHGCVLPRVVTVRLASFSRYSAGHRSEIWQGGEDSCRGGFTSPAVQLRGVGEAILASPLDNNRLTPCSRFGRYTISNHPHRFYLFFC</sequence>
<evidence type="ECO:0000313" key="1">
    <source>
        <dbReference type="EMBL" id="KAG6955904.1"/>
    </source>
</evidence>